<accession>A0AAN5CUC9</accession>
<dbReference type="AlphaFoldDB" id="A0AAN5CUC9"/>
<organism evidence="2 3">
    <name type="scientific">Pristionchus mayeri</name>
    <dbReference type="NCBI Taxonomy" id="1317129"/>
    <lineage>
        <taxon>Eukaryota</taxon>
        <taxon>Metazoa</taxon>
        <taxon>Ecdysozoa</taxon>
        <taxon>Nematoda</taxon>
        <taxon>Chromadorea</taxon>
        <taxon>Rhabditida</taxon>
        <taxon>Rhabditina</taxon>
        <taxon>Diplogasteromorpha</taxon>
        <taxon>Diplogasteroidea</taxon>
        <taxon>Neodiplogasteridae</taxon>
        <taxon>Pristionchus</taxon>
    </lineage>
</organism>
<feature type="non-terminal residue" evidence="2">
    <location>
        <position position="1"/>
    </location>
</feature>
<protein>
    <recommendedName>
        <fullName evidence="1">CX domain-containing protein</fullName>
    </recommendedName>
</protein>
<gene>
    <name evidence="2" type="ORF">PMAYCL1PPCAC_21243</name>
</gene>
<evidence type="ECO:0000259" key="1">
    <source>
        <dbReference type="Pfam" id="PF01705"/>
    </source>
</evidence>
<keyword evidence="3" id="KW-1185">Reference proteome</keyword>
<evidence type="ECO:0000313" key="3">
    <source>
        <dbReference type="Proteomes" id="UP001328107"/>
    </source>
</evidence>
<dbReference type="InterPro" id="IPR002619">
    <property type="entry name" value="CX"/>
</dbReference>
<feature type="non-terminal residue" evidence="2">
    <location>
        <position position="147"/>
    </location>
</feature>
<proteinExistence type="predicted"/>
<dbReference type="Proteomes" id="UP001328107">
    <property type="component" value="Unassembled WGS sequence"/>
</dbReference>
<dbReference type="EMBL" id="BTRK01000005">
    <property type="protein sequence ID" value="GMR51048.1"/>
    <property type="molecule type" value="Genomic_DNA"/>
</dbReference>
<reference evidence="3" key="1">
    <citation type="submission" date="2022-10" db="EMBL/GenBank/DDBJ databases">
        <title>Genome assembly of Pristionchus species.</title>
        <authorList>
            <person name="Yoshida K."/>
            <person name="Sommer R.J."/>
        </authorList>
    </citation>
    <scope>NUCLEOTIDE SEQUENCE [LARGE SCALE GENOMIC DNA]</scope>
    <source>
        <strain evidence="3">RS5460</strain>
    </source>
</reference>
<dbReference type="Pfam" id="PF01705">
    <property type="entry name" value="CX"/>
    <property type="match status" value="1"/>
</dbReference>
<name>A0AAN5CUC9_9BILA</name>
<comment type="caution">
    <text evidence="2">The sequence shown here is derived from an EMBL/GenBank/DDBJ whole genome shotgun (WGS) entry which is preliminary data.</text>
</comment>
<sequence>TKANGKNSTKLYLKSFNPIIDVGLHSYYFTPESIGFAAYDHPESIDLSGYNKSCLNEWAKEYNKSVDACMTNKRTSILDIPLLCQAVSRPWEDKCDTRWKRTPMKCMFFALNLGERMERIAFPDGRRIVSIVWNCSSIGDCTAFGCV</sequence>
<evidence type="ECO:0000313" key="2">
    <source>
        <dbReference type="EMBL" id="GMR51048.1"/>
    </source>
</evidence>
<feature type="domain" description="CX" evidence="1">
    <location>
        <begin position="91"/>
        <end position="147"/>
    </location>
</feature>